<dbReference type="GO" id="GO:0004749">
    <property type="term" value="F:ribose phosphate diphosphokinase activity"/>
    <property type="evidence" value="ECO:0007669"/>
    <property type="project" value="UniProtKB-EC"/>
</dbReference>
<dbReference type="InterPro" id="IPR000836">
    <property type="entry name" value="PRTase_dom"/>
</dbReference>
<sequence>MKVTSYEFSGNKKDVQYEAFTFSGGEEHIRFKAFDFRDCEKVQITARVTNSSHIMRLLMAVDALKRLCLARTPIELVLPYFPYARQDRVCVTGEALGAKVMASLINQLALDKVTVWDAHSDVVPALLERVENVEQTTLISQCPALKQQLQCGALSLVSPDAGASKKTLKIAQHFGGEVEVIQAQKVRNLKTGEIVQTQVLGEVKGKDLLIVDDICDGGRTFTELAKVLKAQGANSIALYVTHGIFSQGLGVFSGLIDTVYTTNSCRDKGDLVEHHDVQLNMIEL</sequence>
<keyword evidence="8" id="KW-1185">Reference proteome</keyword>
<keyword evidence="6" id="KW-0808">Transferase</keyword>
<dbReference type="PANTHER" id="PTHR10210">
    <property type="entry name" value="RIBOSE-PHOSPHATE DIPHOSPHOKINASE FAMILY MEMBER"/>
    <property type="match status" value="1"/>
</dbReference>
<dbReference type="GO" id="GO:0002189">
    <property type="term" value="C:ribose phosphate diphosphokinase complex"/>
    <property type="evidence" value="ECO:0007669"/>
    <property type="project" value="TreeGrafter"/>
</dbReference>
<evidence type="ECO:0000256" key="2">
    <source>
        <dbReference type="RuleBase" id="RU004324"/>
    </source>
</evidence>
<organism evidence="5 7">
    <name type="scientific">Pseudoalteromonas maricaloris</name>
    <dbReference type="NCBI Taxonomy" id="184924"/>
    <lineage>
        <taxon>Bacteria</taxon>
        <taxon>Pseudomonadati</taxon>
        <taxon>Pseudomonadota</taxon>
        <taxon>Gammaproteobacteria</taxon>
        <taxon>Alteromonadales</taxon>
        <taxon>Pseudoalteromonadaceae</taxon>
        <taxon>Pseudoalteromonas</taxon>
    </lineage>
</organism>
<name>A0A8I2H6B8_9GAMM</name>
<accession>A0A8I2H6B8</accession>
<feature type="domain" description="Ribose-phosphate pyrophosphokinase N-terminal" evidence="4">
    <location>
        <begin position="17"/>
        <end position="107"/>
    </location>
</feature>
<dbReference type="SUPFAM" id="SSF53271">
    <property type="entry name" value="PRTase-like"/>
    <property type="match status" value="1"/>
</dbReference>
<keyword evidence="5" id="KW-0418">Kinase</keyword>
<evidence type="ECO:0000313" key="7">
    <source>
        <dbReference type="Proteomes" id="UP000646877"/>
    </source>
</evidence>
<dbReference type="EMBL" id="CP137578">
    <property type="protein sequence ID" value="WOX28580.1"/>
    <property type="molecule type" value="Genomic_DNA"/>
</dbReference>
<dbReference type="FunFam" id="3.40.50.2020:FF:000014">
    <property type="entry name" value="Ribose-phosphate pyrophosphokinase 1"/>
    <property type="match status" value="1"/>
</dbReference>
<dbReference type="Pfam" id="PF13793">
    <property type="entry name" value="Pribosyltran_N"/>
    <property type="match status" value="1"/>
</dbReference>
<evidence type="ECO:0000313" key="6">
    <source>
        <dbReference type="EMBL" id="WOX28580.1"/>
    </source>
</evidence>
<comment type="similarity">
    <text evidence="2">Belongs to the ribose-phosphate pyrophosphokinase family.</text>
</comment>
<evidence type="ECO:0000259" key="4">
    <source>
        <dbReference type="Pfam" id="PF13793"/>
    </source>
</evidence>
<evidence type="ECO:0000313" key="5">
    <source>
        <dbReference type="EMBL" id="NLR22004.1"/>
    </source>
</evidence>
<gene>
    <name evidence="6" type="primary">prs</name>
    <name evidence="5" type="ORF">F9Y85_11865</name>
    <name evidence="6" type="ORF">R5H13_18490</name>
</gene>
<dbReference type="InterPro" id="IPR005946">
    <property type="entry name" value="Rib-P_diPkinase"/>
</dbReference>
<dbReference type="NCBIfam" id="TIGR01251">
    <property type="entry name" value="ribP_PPkin"/>
    <property type="match status" value="1"/>
</dbReference>
<dbReference type="InterPro" id="IPR029057">
    <property type="entry name" value="PRTase-like"/>
</dbReference>
<dbReference type="GO" id="GO:0005737">
    <property type="term" value="C:cytoplasm"/>
    <property type="evidence" value="ECO:0007669"/>
    <property type="project" value="TreeGrafter"/>
</dbReference>
<dbReference type="GO" id="GO:0006015">
    <property type="term" value="P:5-phosphoribose 1-diphosphate biosynthetic process"/>
    <property type="evidence" value="ECO:0007669"/>
    <property type="project" value="TreeGrafter"/>
</dbReference>
<dbReference type="GO" id="GO:0016301">
    <property type="term" value="F:kinase activity"/>
    <property type="evidence" value="ECO:0007669"/>
    <property type="project" value="UniProtKB-KW"/>
</dbReference>
<dbReference type="Proteomes" id="UP001304419">
    <property type="component" value="Chromosome 1"/>
</dbReference>
<evidence type="ECO:0000259" key="3">
    <source>
        <dbReference type="Pfam" id="PF00156"/>
    </source>
</evidence>
<feature type="domain" description="Phosphoribosyltransferase" evidence="3">
    <location>
        <begin position="156"/>
        <end position="242"/>
    </location>
</feature>
<dbReference type="RefSeq" id="WP_039493299.1">
    <property type="nucleotide sequence ID" value="NZ_CBCSDF010000016.1"/>
</dbReference>
<dbReference type="EC" id="2.7.6.1" evidence="6"/>
<dbReference type="Gene3D" id="3.40.50.2020">
    <property type="match status" value="2"/>
</dbReference>
<evidence type="ECO:0000313" key="8">
    <source>
        <dbReference type="Proteomes" id="UP001304419"/>
    </source>
</evidence>
<dbReference type="Pfam" id="PF00156">
    <property type="entry name" value="Pribosyltran"/>
    <property type="match status" value="1"/>
</dbReference>
<dbReference type="Proteomes" id="UP000646877">
    <property type="component" value="Unassembled WGS sequence"/>
</dbReference>
<dbReference type="SMART" id="SM01400">
    <property type="entry name" value="Pribosyltran_N"/>
    <property type="match status" value="1"/>
</dbReference>
<dbReference type="EMBL" id="WEIA01000006">
    <property type="protein sequence ID" value="NLR22004.1"/>
    <property type="molecule type" value="Genomic_DNA"/>
</dbReference>
<protein>
    <submittedName>
        <fullName evidence="6">Ribose-phosphate diphosphokinase</fullName>
        <ecNumber evidence="6">2.7.6.1</ecNumber>
    </submittedName>
    <submittedName>
        <fullName evidence="5">Ribose-phosphate pyrophosphokinase</fullName>
    </submittedName>
</protein>
<dbReference type="InterPro" id="IPR029099">
    <property type="entry name" value="Pribosyltran_N"/>
</dbReference>
<dbReference type="AlphaFoldDB" id="A0A8I2H6B8"/>
<evidence type="ECO:0000256" key="1">
    <source>
        <dbReference type="ARBA" id="ARBA00022727"/>
    </source>
</evidence>
<dbReference type="PANTHER" id="PTHR10210:SF41">
    <property type="entry name" value="RIBOSE-PHOSPHATE PYROPHOSPHOKINASE 1, CHLOROPLASTIC"/>
    <property type="match status" value="1"/>
</dbReference>
<dbReference type="CDD" id="cd06223">
    <property type="entry name" value="PRTases_typeI"/>
    <property type="match status" value="1"/>
</dbReference>
<dbReference type="GO" id="GO:0006164">
    <property type="term" value="P:purine nucleotide biosynthetic process"/>
    <property type="evidence" value="ECO:0007669"/>
    <property type="project" value="TreeGrafter"/>
</dbReference>
<reference evidence="5" key="1">
    <citation type="submission" date="2019-10" db="EMBL/GenBank/DDBJ databases">
        <authorList>
            <person name="Paulsen S."/>
        </authorList>
    </citation>
    <scope>NUCLEOTIDE SEQUENCE</scope>
    <source>
        <strain evidence="5">LMG 19692</strain>
    </source>
</reference>
<keyword evidence="1 2" id="KW-0545">Nucleotide biosynthesis</keyword>
<proteinExistence type="inferred from homology"/>
<dbReference type="GO" id="GO:0000287">
    <property type="term" value="F:magnesium ion binding"/>
    <property type="evidence" value="ECO:0007669"/>
    <property type="project" value="InterPro"/>
</dbReference>
<reference evidence="6 8" key="2">
    <citation type="submission" date="2023-10" db="EMBL/GenBank/DDBJ databases">
        <title>To unveil natural product biosynthetic capacity in Pseudoalteromonas.</title>
        <authorList>
            <person name="Wang J."/>
        </authorList>
    </citation>
    <scope>NUCLEOTIDE SEQUENCE [LARGE SCALE GENOMIC DNA]</scope>
    <source>
        <strain evidence="6 8">DSM 15914</strain>
    </source>
</reference>